<accession>A0A6J3LY33</accession>
<reference evidence="2" key="2">
    <citation type="submission" date="2020-04" db="EMBL/GenBank/DDBJ databases">
        <authorList>
            <consortium name="NCBI Genome Project"/>
        </authorList>
    </citation>
    <scope>NUCLEOTIDE SEQUENCE</scope>
    <source>
        <strain evidence="2">CBS 342.82</strain>
    </source>
</reference>
<evidence type="ECO:0000313" key="1">
    <source>
        <dbReference type="Proteomes" id="UP000504637"/>
    </source>
</evidence>
<dbReference type="AlphaFoldDB" id="A0A6J3LY33"/>
<evidence type="ECO:0000313" key="2">
    <source>
        <dbReference type="RefSeq" id="XP_033457697.1"/>
    </source>
</evidence>
<organism evidence="2">
    <name type="scientific">Dissoconium aciculare CBS 342.82</name>
    <dbReference type="NCBI Taxonomy" id="1314786"/>
    <lineage>
        <taxon>Eukaryota</taxon>
        <taxon>Fungi</taxon>
        <taxon>Dikarya</taxon>
        <taxon>Ascomycota</taxon>
        <taxon>Pezizomycotina</taxon>
        <taxon>Dothideomycetes</taxon>
        <taxon>Dothideomycetidae</taxon>
        <taxon>Mycosphaerellales</taxon>
        <taxon>Dissoconiaceae</taxon>
        <taxon>Dissoconium</taxon>
    </lineage>
</organism>
<protein>
    <submittedName>
        <fullName evidence="2">Uncharacterized protein</fullName>
    </submittedName>
</protein>
<gene>
    <name evidence="2" type="ORF">K489DRAFT_382594</name>
</gene>
<reference evidence="2" key="3">
    <citation type="submission" date="2025-08" db="UniProtKB">
        <authorList>
            <consortium name="RefSeq"/>
        </authorList>
    </citation>
    <scope>IDENTIFICATION</scope>
    <source>
        <strain evidence="2">CBS 342.82</strain>
    </source>
</reference>
<proteinExistence type="predicted"/>
<dbReference type="RefSeq" id="XP_033457697.1">
    <property type="nucleotide sequence ID" value="XM_033605413.1"/>
</dbReference>
<dbReference type="GeneID" id="54363213"/>
<name>A0A6J3LY33_9PEZI</name>
<dbReference type="Proteomes" id="UP000504637">
    <property type="component" value="Unplaced"/>
</dbReference>
<sequence>MSHADILPRLSIAIGNFPSVLSDAQRREMLLPTQVASYAKHRSQGIQVQHALVLSFVVLVLVYGTNDNDSVAHTDSDRQTLTQ</sequence>
<reference evidence="2" key="1">
    <citation type="submission" date="2020-01" db="EMBL/GenBank/DDBJ databases">
        <authorList>
            <consortium name="DOE Joint Genome Institute"/>
            <person name="Haridas S."/>
            <person name="Albert R."/>
            <person name="Binder M."/>
            <person name="Bloem J."/>
            <person name="Labutti K."/>
            <person name="Salamov A."/>
            <person name="Andreopoulos B."/>
            <person name="Baker S.E."/>
            <person name="Barry K."/>
            <person name="Bills G."/>
            <person name="Bluhm B.H."/>
            <person name="Cannon C."/>
            <person name="Castanera R."/>
            <person name="Culley D.E."/>
            <person name="Daum C."/>
            <person name="Ezra D."/>
            <person name="Gonzalez J.B."/>
            <person name="Henrissat B."/>
            <person name="Kuo A."/>
            <person name="Liang C."/>
            <person name="Lipzen A."/>
            <person name="Lutzoni F."/>
            <person name="Magnuson J."/>
            <person name="Mondo S."/>
            <person name="Nolan M."/>
            <person name="Ohm R."/>
            <person name="Pangilinan J."/>
            <person name="Park H.-J."/>
            <person name="Ramirez L."/>
            <person name="Alfaro M."/>
            <person name="Sun H."/>
            <person name="Tritt A."/>
            <person name="Yoshinaga Y."/>
            <person name="Zwiers L.-H."/>
            <person name="Turgeon B.G."/>
            <person name="Goodwin S.B."/>
            <person name="Spatafora J.W."/>
            <person name="Crous P.W."/>
            <person name="Grigoriev I.V."/>
        </authorList>
    </citation>
    <scope>NUCLEOTIDE SEQUENCE</scope>
    <source>
        <strain evidence="2">CBS 342.82</strain>
    </source>
</reference>
<keyword evidence="1" id="KW-1185">Reference proteome</keyword>